<feature type="compositionally biased region" description="Polar residues" evidence="8">
    <location>
        <begin position="364"/>
        <end position="399"/>
    </location>
</feature>
<evidence type="ECO:0000313" key="12">
    <source>
        <dbReference type="Proteomes" id="UP000559256"/>
    </source>
</evidence>
<feature type="compositionally biased region" description="Low complexity" evidence="8">
    <location>
        <begin position="873"/>
        <end position="905"/>
    </location>
</feature>
<dbReference type="FunFam" id="2.30.30.40:FF:000312">
    <property type="entry name" value="Related to Cell division control protein 15"/>
    <property type="match status" value="1"/>
</dbReference>
<evidence type="ECO:0000256" key="6">
    <source>
        <dbReference type="PROSITE-ProRule" id="PRU00192"/>
    </source>
</evidence>
<dbReference type="PROSITE" id="PS50002">
    <property type="entry name" value="SH3"/>
    <property type="match status" value="1"/>
</dbReference>
<gene>
    <name evidence="11" type="ORF">D9758_006647</name>
</gene>
<dbReference type="SMART" id="SM00055">
    <property type="entry name" value="FCH"/>
    <property type="match status" value="1"/>
</dbReference>
<evidence type="ECO:0000256" key="2">
    <source>
        <dbReference type="ARBA" id="ARBA00022443"/>
    </source>
</evidence>
<dbReference type="EMBL" id="JAACJM010000025">
    <property type="protein sequence ID" value="KAF5365958.1"/>
    <property type="molecule type" value="Genomic_DNA"/>
</dbReference>
<name>A0A8H5GJB4_9AGAR</name>
<dbReference type="Gene3D" id="1.20.1270.60">
    <property type="entry name" value="Arfaptin homology (AH) domain/BAR domain"/>
    <property type="match status" value="1"/>
</dbReference>
<feature type="region of interest" description="Disordered" evidence="8">
    <location>
        <begin position="290"/>
        <end position="399"/>
    </location>
</feature>
<dbReference type="CDD" id="cd07651">
    <property type="entry name" value="F-BAR_PombeCdc15_like"/>
    <property type="match status" value="1"/>
</dbReference>
<evidence type="ECO:0000256" key="7">
    <source>
        <dbReference type="PROSITE-ProRule" id="PRU01077"/>
    </source>
</evidence>
<keyword evidence="5" id="KW-0206">Cytoskeleton</keyword>
<reference evidence="11 12" key="1">
    <citation type="journal article" date="2020" name="ISME J.">
        <title>Uncovering the hidden diversity of litter-decomposition mechanisms in mushroom-forming fungi.</title>
        <authorList>
            <person name="Floudas D."/>
            <person name="Bentzer J."/>
            <person name="Ahren D."/>
            <person name="Johansson T."/>
            <person name="Persson P."/>
            <person name="Tunlid A."/>
        </authorList>
    </citation>
    <scope>NUCLEOTIDE SEQUENCE [LARGE SCALE GENOMIC DNA]</scope>
    <source>
        <strain evidence="11 12">CBS 291.85</strain>
    </source>
</reference>
<feature type="compositionally biased region" description="Polar residues" evidence="8">
    <location>
        <begin position="481"/>
        <end position="494"/>
    </location>
</feature>
<feature type="compositionally biased region" description="Polar residues" evidence="8">
    <location>
        <begin position="638"/>
        <end position="670"/>
    </location>
</feature>
<dbReference type="InterPro" id="IPR036028">
    <property type="entry name" value="SH3-like_dom_sf"/>
</dbReference>
<dbReference type="SUPFAM" id="SSF50044">
    <property type="entry name" value="SH3-domain"/>
    <property type="match status" value="1"/>
</dbReference>
<keyword evidence="7" id="KW-0175">Coiled coil</keyword>
<dbReference type="GO" id="GO:0005543">
    <property type="term" value="F:phospholipid binding"/>
    <property type="evidence" value="ECO:0007669"/>
    <property type="project" value="TreeGrafter"/>
</dbReference>
<protein>
    <recommendedName>
        <fullName evidence="13">Septation protein imp2</fullName>
    </recommendedName>
</protein>
<feature type="compositionally biased region" description="Low complexity" evidence="8">
    <location>
        <begin position="843"/>
        <end position="866"/>
    </location>
</feature>
<dbReference type="InterPro" id="IPR001452">
    <property type="entry name" value="SH3_domain"/>
</dbReference>
<feature type="compositionally biased region" description="Polar residues" evidence="8">
    <location>
        <begin position="312"/>
        <end position="328"/>
    </location>
</feature>
<dbReference type="Proteomes" id="UP000559256">
    <property type="component" value="Unassembled WGS sequence"/>
</dbReference>
<keyword evidence="3" id="KW-0963">Cytoplasm</keyword>
<evidence type="ECO:0008006" key="13">
    <source>
        <dbReference type="Google" id="ProtNLM"/>
    </source>
</evidence>
<dbReference type="PROSITE" id="PS51741">
    <property type="entry name" value="F_BAR"/>
    <property type="match status" value="1"/>
</dbReference>
<dbReference type="InterPro" id="IPR027267">
    <property type="entry name" value="AH/BAR_dom_sf"/>
</dbReference>
<feature type="region of interest" description="Disordered" evidence="8">
    <location>
        <begin position="1"/>
        <end position="20"/>
    </location>
</feature>
<dbReference type="GO" id="GO:0009898">
    <property type="term" value="C:cytoplasmic side of plasma membrane"/>
    <property type="evidence" value="ECO:0007669"/>
    <property type="project" value="TreeGrafter"/>
</dbReference>
<feature type="compositionally biased region" description="Low complexity" evidence="8">
    <location>
        <begin position="515"/>
        <end position="525"/>
    </location>
</feature>
<dbReference type="GO" id="GO:0120104">
    <property type="term" value="C:mitotic actomyosin contractile ring, proximal layer"/>
    <property type="evidence" value="ECO:0007669"/>
    <property type="project" value="TreeGrafter"/>
</dbReference>
<evidence type="ECO:0000259" key="10">
    <source>
        <dbReference type="PROSITE" id="PS51741"/>
    </source>
</evidence>
<keyword evidence="12" id="KW-1185">Reference proteome</keyword>
<organism evidence="11 12">
    <name type="scientific">Tetrapyrgos nigripes</name>
    <dbReference type="NCBI Taxonomy" id="182062"/>
    <lineage>
        <taxon>Eukaryota</taxon>
        <taxon>Fungi</taxon>
        <taxon>Dikarya</taxon>
        <taxon>Basidiomycota</taxon>
        <taxon>Agaricomycotina</taxon>
        <taxon>Agaricomycetes</taxon>
        <taxon>Agaricomycetidae</taxon>
        <taxon>Agaricales</taxon>
        <taxon>Marasmiineae</taxon>
        <taxon>Marasmiaceae</taxon>
        <taxon>Tetrapyrgos</taxon>
    </lineage>
</organism>
<keyword evidence="2 6" id="KW-0728">SH3 domain</keyword>
<evidence type="ECO:0000256" key="3">
    <source>
        <dbReference type="ARBA" id="ARBA00022490"/>
    </source>
</evidence>
<feature type="compositionally biased region" description="Polar residues" evidence="8">
    <location>
        <begin position="1"/>
        <end position="13"/>
    </location>
</feature>
<dbReference type="GO" id="GO:0030036">
    <property type="term" value="P:actin cytoskeleton organization"/>
    <property type="evidence" value="ECO:0007669"/>
    <property type="project" value="UniProtKB-ARBA"/>
</dbReference>
<dbReference type="PANTHER" id="PTHR23065">
    <property type="entry name" value="PROLINE-SERINE-THREONINE PHOSPHATASE INTERACTING PROTEIN 1"/>
    <property type="match status" value="1"/>
</dbReference>
<sequence>MTARRQPSTTSLSKYMRAGSPVPMGKSTDFCNAFWGPGDGGVDVLFARMRGAMRTMDELRNFWKERAAIEEDYAKRLAKLSKFTLGRDEIGELRNSLDTIRLETDKQSSHHLNLAHQIKNDLEAQTNAFCQRQANHKKVYQGVIEKEFKNKQTQESYVMKAKEKYEQDCMRINSYTAQSTLVQGKDLEKIQYKLERAQQTVQANERDFANFSRAFQDTAAKWEQDWKTFCDTCQDMEDERLEFMKDNMWAYANAVSTVCVADDESCEKLRVALEQMEFDREMENFVRDYGTGNQIPGPPTFVNYNKGESPRAPTNKSANFIRSSQRSSPLRVAQTLPPEEPPEEEEAEPVNTAGRGAGGGNRNSIPESSSARPTSQASNVNGVNGHQSTPSNASSSNHALVRKSTNMSYRHPPPDPMAETIDPTAETFIKVGENAYKVDLSNNSQRHSMATDYATSPISVLSTSTADDPLARQLEELRNQVASGGNVRRNSTWRGQGESGAPAREHIRRDSLAAPGSSRPSGSSPSPSPRDYRNSAEMVVGAYPGSSPSPRPTSPNTNGAPTAAFMVPKKPVSPGADVIEGVLSDYHQSLPGERKSMSQSRRGSFVGSTHAPSPSVDQNLARPSSQMGHAGIGAHGGSRSNSPQPISRSTSPAPSPGQYMSTPASGSSANVARGNSMHRSPSPNTMGIALGPDGRVIQDEMATRYQQSQAQQPPQQQQQYRSLAPQAQVPPPPNSQYAVARTGSYSSSFASVPPPPTHIPPQSQPPYAQPPQAPYGQPPPSTQPAYAVPPPPIQQPQQPSYSAPPPPHYNPPPPQQQQQQYGQPTHAGGYGSMNNINGGGSYYGSHSPNQGPSPSQQQPRSMHSQQTPGISNMSSMSSMHSQQGSGGYHQAAYQQPQQQQMRRSPSPQPPMQQGQLVPGSMGAGQVTDDGSRILFYVQALYDYNATIDEEFDFQAGDIIAVTATPDDGWWSGQLLDEERRIPGKHVFPSNFARLF</sequence>
<dbReference type="SMART" id="SM00326">
    <property type="entry name" value="SH3"/>
    <property type="match status" value="1"/>
</dbReference>
<comment type="subcellular location">
    <subcellularLocation>
        <location evidence="1">Cytoplasm</location>
        <location evidence="1">Cytoskeleton</location>
    </subcellularLocation>
</comment>
<dbReference type="Gene3D" id="2.30.30.40">
    <property type="entry name" value="SH3 Domains"/>
    <property type="match status" value="1"/>
</dbReference>
<feature type="region of interest" description="Disordered" evidence="8">
    <location>
        <begin position="481"/>
        <end position="924"/>
    </location>
</feature>
<feature type="compositionally biased region" description="Pro residues" evidence="8">
    <location>
        <begin position="752"/>
        <end position="794"/>
    </location>
</feature>
<dbReference type="SUPFAM" id="SSF103657">
    <property type="entry name" value="BAR/IMD domain-like"/>
    <property type="match status" value="1"/>
</dbReference>
<evidence type="ECO:0000256" key="4">
    <source>
        <dbReference type="ARBA" id="ARBA00022553"/>
    </source>
</evidence>
<dbReference type="FunFam" id="1.20.1270.60:FF:000045">
    <property type="entry name" value="Cell division control protein"/>
    <property type="match status" value="1"/>
</dbReference>
<feature type="domain" description="SH3" evidence="9">
    <location>
        <begin position="932"/>
        <end position="995"/>
    </location>
</feature>
<dbReference type="InterPro" id="IPR001060">
    <property type="entry name" value="FCH_dom"/>
</dbReference>
<evidence type="ECO:0000256" key="1">
    <source>
        <dbReference type="ARBA" id="ARBA00004245"/>
    </source>
</evidence>
<dbReference type="Pfam" id="PF00018">
    <property type="entry name" value="SH3_1"/>
    <property type="match status" value="1"/>
</dbReference>
<evidence type="ECO:0000256" key="5">
    <source>
        <dbReference type="ARBA" id="ARBA00023212"/>
    </source>
</evidence>
<comment type="caution">
    <text evidence="11">The sequence shown here is derived from an EMBL/GenBank/DDBJ whole genome shotgun (WGS) entry which is preliminary data.</text>
</comment>
<accession>A0A8H5GJB4</accession>
<dbReference type="AlphaFoldDB" id="A0A8H5GJB4"/>
<dbReference type="CDD" id="cd00174">
    <property type="entry name" value="SH3"/>
    <property type="match status" value="1"/>
</dbReference>
<feature type="domain" description="F-BAR" evidence="10">
    <location>
        <begin position="28"/>
        <end position="281"/>
    </location>
</feature>
<evidence type="ECO:0000259" key="9">
    <source>
        <dbReference type="PROSITE" id="PS50002"/>
    </source>
</evidence>
<dbReference type="PANTHER" id="PTHR23065:SF7">
    <property type="entry name" value="NOSTRIN, ISOFORM H"/>
    <property type="match status" value="1"/>
</dbReference>
<dbReference type="InterPro" id="IPR031160">
    <property type="entry name" value="F_BAR_dom"/>
</dbReference>
<feature type="compositionally biased region" description="Pro residues" evidence="8">
    <location>
        <begin position="802"/>
        <end position="815"/>
    </location>
</feature>
<dbReference type="OrthoDB" id="19092at2759"/>
<feature type="compositionally biased region" description="Polar residues" evidence="8">
    <location>
        <begin position="597"/>
        <end position="627"/>
    </location>
</feature>
<keyword evidence="4" id="KW-0597">Phosphoprotein</keyword>
<dbReference type="PRINTS" id="PR00499">
    <property type="entry name" value="P67PHOX"/>
</dbReference>
<evidence type="ECO:0000313" key="11">
    <source>
        <dbReference type="EMBL" id="KAF5365958.1"/>
    </source>
</evidence>
<feature type="compositionally biased region" description="Low complexity" evidence="8">
    <location>
        <begin position="704"/>
        <end position="727"/>
    </location>
</feature>
<dbReference type="Pfam" id="PF00611">
    <property type="entry name" value="FCH"/>
    <property type="match status" value="1"/>
</dbReference>
<proteinExistence type="predicted"/>
<evidence type="ECO:0000256" key="8">
    <source>
        <dbReference type="SAM" id="MobiDB-lite"/>
    </source>
</evidence>